<gene>
    <name evidence="1" type="primary">cysE_25</name>
    <name evidence="1" type="ORF">SDC9_154102</name>
</gene>
<keyword evidence="1" id="KW-0808">Transferase</keyword>
<dbReference type="EMBL" id="VSSQ01052789">
    <property type="protein sequence ID" value="MPN06845.1"/>
    <property type="molecule type" value="Genomic_DNA"/>
</dbReference>
<evidence type="ECO:0000313" key="1">
    <source>
        <dbReference type="EMBL" id="MPN06845.1"/>
    </source>
</evidence>
<dbReference type="EC" id="2.3.1.30" evidence="1"/>
<organism evidence="1">
    <name type="scientific">bioreactor metagenome</name>
    <dbReference type="NCBI Taxonomy" id="1076179"/>
    <lineage>
        <taxon>unclassified sequences</taxon>
        <taxon>metagenomes</taxon>
        <taxon>ecological metagenomes</taxon>
    </lineage>
</organism>
<proteinExistence type="predicted"/>
<sequence>MVKDVPDDCTVVGVPGKITKRKGVCVDTELRHDDLPDPVKEKFSELEKEIRELKKRLEHLER</sequence>
<name>A0A645EXR5_9ZZZZ</name>
<keyword evidence="1" id="KW-0012">Acyltransferase</keyword>
<dbReference type="InterPro" id="IPR011004">
    <property type="entry name" value="Trimer_LpxA-like_sf"/>
</dbReference>
<dbReference type="SUPFAM" id="SSF51161">
    <property type="entry name" value="Trimeric LpxA-like enzymes"/>
    <property type="match status" value="1"/>
</dbReference>
<dbReference type="GO" id="GO:0009001">
    <property type="term" value="F:serine O-acetyltransferase activity"/>
    <property type="evidence" value="ECO:0007669"/>
    <property type="project" value="UniProtKB-EC"/>
</dbReference>
<protein>
    <submittedName>
        <fullName evidence="1">Serine acetyltransferase</fullName>
        <ecNumber evidence="1">2.3.1.30</ecNumber>
    </submittedName>
</protein>
<accession>A0A645EXR5</accession>
<comment type="caution">
    <text evidence="1">The sequence shown here is derived from an EMBL/GenBank/DDBJ whole genome shotgun (WGS) entry which is preliminary data.</text>
</comment>
<dbReference type="AlphaFoldDB" id="A0A645EXR5"/>
<reference evidence="1" key="1">
    <citation type="submission" date="2019-08" db="EMBL/GenBank/DDBJ databases">
        <authorList>
            <person name="Kucharzyk K."/>
            <person name="Murdoch R.W."/>
            <person name="Higgins S."/>
            <person name="Loffler F."/>
        </authorList>
    </citation>
    <scope>NUCLEOTIDE SEQUENCE</scope>
</reference>